<feature type="compositionally biased region" description="Basic and acidic residues" evidence="1">
    <location>
        <begin position="1"/>
        <end position="11"/>
    </location>
</feature>
<organism evidence="3 4">
    <name type="scientific">Ephemerocybe angulata</name>
    <dbReference type="NCBI Taxonomy" id="980116"/>
    <lineage>
        <taxon>Eukaryota</taxon>
        <taxon>Fungi</taxon>
        <taxon>Dikarya</taxon>
        <taxon>Basidiomycota</taxon>
        <taxon>Agaricomycotina</taxon>
        <taxon>Agaricomycetes</taxon>
        <taxon>Agaricomycetidae</taxon>
        <taxon>Agaricales</taxon>
        <taxon>Agaricineae</taxon>
        <taxon>Psathyrellaceae</taxon>
        <taxon>Ephemerocybe</taxon>
    </lineage>
</organism>
<comment type="caution">
    <text evidence="3">The sequence shown here is derived from an EMBL/GenBank/DDBJ whole genome shotgun (WGS) entry which is preliminary data.</text>
</comment>
<proteinExistence type="predicted"/>
<evidence type="ECO:0000313" key="3">
    <source>
        <dbReference type="EMBL" id="KAF5309682.1"/>
    </source>
</evidence>
<gene>
    <name evidence="2" type="ORF">D9611_014065</name>
    <name evidence="3" type="ORF">D9611_014069</name>
</gene>
<evidence type="ECO:0000313" key="2">
    <source>
        <dbReference type="EMBL" id="KAF5309665.1"/>
    </source>
</evidence>
<dbReference type="AlphaFoldDB" id="A0A8H5ASY8"/>
<sequence length="82" mass="9286">MRSLSTDRDVQGRGSTTPKTSTTILNRQPNTQRDRTHMDRSDAVRDTQHPQSKTTTTYPKARSRVHVQELSITFKTSPSDAD</sequence>
<name>A0A8H5ASY8_9AGAR</name>
<dbReference type="EMBL" id="JAACJK010000234">
    <property type="protein sequence ID" value="KAF5309682.1"/>
    <property type="molecule type" value="Genomic_DNA"/>
</dbReference>
<feature type="compositionally biased region" description="Polar residues" evidence="1">
    <location>
        <begin position="49"/>
        <end position="58"/>
    </location>
</feature>
<feature type="region of interest" description="Disordered" evidence="1">
    <location>
        <begin position="1"/>
        <end position="64"/>
    </location>
</feature>
<dbReference type="Proteomes" id="UP000541558">
    <property type="component" value="Unassembled WGS sequence"/>
</dbReference>
<reference evidence="3 4" key="1">
    <citation type="journal article" date="2020" name="ISME J.">
        <title>Uncovering the hidden diversity of litter-decomposition mechanisms in mushroom-forming fungi.</title>
        <authorList>
            <person name="Floudas D."/>
            <person name="Bentzer J."/>
            <person name="Ahren D."/>
            <person name="Johansson T."/>
            <person name="Persson P."/>
            <person name="Tunlid A."/>
        </authorList>
    </citation>
    <scope>NUCLEOTIDE SEQUENCE [LARGE SCALE GENOMIC DNA]</scope>
    <source>
        <strain evidence="3 4">CBS 175.51</strain>
    </source>
</reference>
<feature type="compositionally biased region" description="Polar residues" evidence="1">
    <location>
        <begin position="13"/>
        <end position="31"/>
    </location>
</feature>
<accession>A0A8H5ASY8</accession>
<evidence type="ECO:0000313" key="4">
    <source>
        <dbReference type="Proteomes" id="UP000541558"/>
    </source>
</evidence>
<evidence type="ECO:0000256" key="1">
    <source>
        <dbReference type="SAM" id="MobiDB-lite"/>
    </source>
</evidence>
<protein>
    <submittedName>
        <fullName evidence="3">Uncharacterized protein</fullName>
    </submittedName>
</protein>
<dbReference type="EMBL" id="JAACJK010000234">
    <property type="protein sequence ID" value="KAF5309665.1"/>
    <property type="molecule type" value="Genomic_DNA"/>
</dbReference>
<keyword evidence="4" id="KW-1185">Reference proteome</keyword>
<feature type="compositionally biased region" description="Basic and acidic residues" evidence="1">
    <location>
        <begin position="32"/>
        <end position="48"/>
    </location>
</feature>